<gene>
    <name evidence="2" type="ORF">GCM10007380_28540</name>
</gene>
<proteinExistence type="predicted"/>
<protein>
    <submittedName>
        <fullName evidence="2">Uncharacterized protein</fullName>
    </submittedName>
</protein>
<reference evidence="3" key="1">
    <citation type="journal article" date="2019" name="Int. J. Syst. Evol. Microbiol.">
        <title>The Global Catalogue of Microorganisms (GCM) 10K type strain sequencing project: providing services to taxonomists for standard genome sequencing and annotation.</title>
        <authorList>
            <consortium name="The Broad Institute Genomics Platform"/>
            <consortium name="The Broad Institute Genome Sequencing Center for Infectious Disease"/>
            <person name="Wu L."/>
            <person name="Ma J."/>
        </authorList>
    </citation>
    <scope>NUCLEOTIDE SEQUENCE [LARGE SCALE GENOMIC DNA]</scope>
    <source>
        <strain evidence="3">CGMCC 1.14993</strain>
    </source>
</reference>
<dbReference type="AlphaFoldDB" id="A0A8J3AMP8"/>
<accession>A0A8J3AMP8</accession>
<organism evidence="2 3">
    <name type="scientific">Gottfriedia solisilvae</name>
    <dbReference type="NCBI Taxonomy" id="1516104"/>
    <lineage>
        <taxon>Bacteria</taxon>
        <taxon>Bacillati</taxon>
        <taxon>Bacillota</taxon>
        <taxon>Bacilli</taxon>
        <taxon>Bacillales</taxon>
        <taxon>Bacillaceae</taxon>
        <taxon>Gottfriedia</taxon>
    </lineage>
</organism>
<feature type="transmembrane region" description="Helical" evidence="1">
    <location>
        <begin position="7"/>
        <end position="27"/>
    </location>
</feature>
<comment type="caution">
    <text evidence="2">The sequence shown here is derived from an EMBL/GenBank/DDBJ whole genome shotgun (WGS) entry which is preliminary data.</text>
</comment>
<keyword evidence="1" id="KW-0472">Membrane</keyword>
<sequence length="61" mass="7326">MKEKKTFPLLIDTVIFIAVFFVLNWILNKKEAFSLQFLIILFGIGFTYYVLRKLFFKNKTD</sequence>
<keyword evidence="1" id="KW-0812">Transmembrane</keyword>
<keyword evidence="1" id="KW-1133">Transmembrane helix</keyword>
<evidence type="ECO:0000256" key="1">
    <source>
        <dbReference type="SAM" id="Phobius"/>
    </source>
</evidence>
<keyword evidence="3" id="KW-1185">Reference proteome</keyword>
<evidence type="ECO:0000313" key="3">
    <source>
        <dbReference type="Proteomes" id="UP000626244"/>
    </source>
</evidence>
<feature type="transmembrane region" description="Helical" evidence="1">
    <location>
        <begin position="33"/>
        <end position="51"/>
    </location>
</feature>
<dbReference type="Proteomes" id="UP000626244">
    <property type="component" value="Unassembled WGS sequence"/>
</dbReference>
<name>A0A8J3AMP8_9BACI</name>
<dbReference type="EMBL" id="BMHB01000001">
    <property type="protein sequence ID" value="GGI15549.1"/>
    <property type="molecule type" value="Genomic_DNA"/>
</dbReference>
<evidence type="ECO:0000313" key="2">
    <source>
        <dbReference type="EMBL" id="GGI15549.1"/>
    </source>
</evidence>